<dbReference type="SUPFAM" id="SSF140663">
    <property type="entry name" value="TTHA0068-like"/>
    <property type="match status" value="1"/>
</dbReference>
<protein>
    <recommendedName>
        <fullName evidence="3">DUF309 domain-containing protein</fullName>
    </recommendedName>
</protein>
<sequence length="126" mass="14794">MHSVPLPDQYLQFIEKFNAGEYYECHDLLEEIWMEDKSDKFLQGLLQLSVGLYHREYGNIKGARWMFGNARKYLSRYQPVHWGIDVSEVIAYIATCEAALPESDTISYAEAKNEAFPLYRLQIIHR</sequence>
<dbReference type="InterPro" id="IPR005500">
    <property type="entry name" value="DUF309"/>
</dbReference>
<dbReference type="HOGENOM" id="CLU_125317_1_0_9"/>
<organism evidence="1 2">
    <name type="scientific">Brevibacillus panacihumi W25</name>
    <dbReference type="NCBI Taxonomy" id="1408254"/>
    <lineage>
        <taxon>Bacteria</taxon>
        <taxon>Bacillati</taxon>
        <taxon>Bacillota</taxon>
        <taxon>Bacilli</taxon>
        <taxon>Bacillales</taxon>
        <taxon>Paenibacillaceae</taxon>
        <taxon>Brevibacillus</taxon>
    </lineage>
</organism>
<dbReference type="EMBL" id="AYJU01000017">
    <property type="protein sequence ID" value="EST53506.1"/>
    <property type="molecule type" value="Genomic_DNA"/>
</dbReference>
<gene>
    <name evidence="1" type="ORF">T458_22190</name>
</gene>
<reference evidence="1 2" key="1">
    <citation type="journal article" date="2014" name="Genome Announc.">
        <title>Draft Genome Sequence of Brevibacillus panacihumi Strain W25, a Halotolerant Hydrocarbon-Degrading Bacterium.</title>
        <authorList>
            <person name="Wang X."/>
            <person name="Jin D."/>
            <person name="Zhou L."/>
            <person name="Wu L."/>
            <person name="An W."/>
            <person name="Chen Y."/>
            <person name="Zhao L."/>
        </authorList>
    </citation>
    <scope>NUCLEOTIDE SEQUENCE [LARGE SCALE GENOMIC DNA]</scope>
    <source>
        <strain evidence="1 2">W25</strain>
    </source>
</reference>
<dbReference type="STRING" id="1408254.T458_22190"/>
<dbReference type="PANTHER" id="PTHR34796">
    <property type="entry name" value="EXPRESSED PROTEIN"/>
    <property type="match status" value="1"/>
</dbReference>
<dbReference type="PANTHER" id="PTHR34796:SF1">
    <property type="entry name" value="EXPRESSED PROTEIN"/>
    <property type="match status" value="1"/>
</dbReference>
<dbReference type="PATRIC" id="fig|1408254.3.peg.4360"/>
<dbReference type="eggNOG" id="COG1547">
    <property type="taxonomic scope" value="Bacteria"/>
</dbReference>
<keyword evidence="2" id="KW-1185">Reference proteome</keyword>
<accession>V6M4G0</accession>
<proteinExistence type="predicted"/>
<dbReference type="InterPro" id="IPR023203">
    <property type="entry name" value="TTHA0068_sf"/>
</dbReference>
<dbReference type="Proteomes" id="UP000017973">
    <property type="component" value="Unassembled WGS sequence"/>
</dbReference>
<evidence type="ECO:0000313" key="2">
    <source>
        <dbReference type="Proteomes" id="UP000017973"/>
    </source>
</evidence>
<name>V6M4G0_9BACL</name>
<comment type="caution">
    <text evidence="1">The sequence shown here is derived from an EMBL/GenBank/DDBJ whole genome shotgun (WGS) entry which is preliminary data.</text>
</comment>
<dbReference type="AlphaFoldDB" id="V6M4G0"/>
<evidence type="ECO:0000313" key="1">
    <source>
        <dbReference type="EMBL" id="EST53506.1"/>
    </source>
</evidence>
<evidence type="ECO:0008006" key="3">
    <source>
        <dbReference type="Google" id="ProtNLM"/>
    </source>
</evidence>
<dbReference type="Pfam" id="PF03745">
    <property type="entry name" value="DUF309"/>
    <property type="match status" value="1"/>
</dbReference>
<dbReference type="Gene3D" id="1.10.3450.10">
    <property type="entry name" value="TTHA0068-like"/>
    <property type="match status" value="1"/>
</dbReference>